<evidence type="ECO:0000313" key="1">
    <source>
        <dbReference type="EMBL" id="KAH1113964.1"/>
    </source>
</evidence>
<name>A0A9D3W5V7_9ROSI</name>
<keyword evidence="2" id="KW-1185">Reference proteome</keyword>
<dbReference type="AlphaFoldDB" id="A0A9D3W5V7"/>
<organism evidence="1 2">
    <name type="scientific">Gossypium stocksii</name>
    <dbReference type="NCBI Taxonomy" id="47602"/>
    <lineage>
        <taxon>Eukaryota</taxon>
        <taxon>Viridiplantae</taxon>
        <taxon>Streptophyta</taxon>
        <taxon>Embryophyta</taxon>
        <taxon>Tracheophyta</taxon>
        <taxon>Spermatophyta</taxon>
        <taxon>Magnoliopsida</taxon>
        <taxon>eudicotyledons</taxon>
        <taxon>Gunneridae</taxon>
        <taxon>Pentapetalae</taxon>
        <taxon>rosids</taxon>
        <taxon>malvids</taxon>
        <taxon>Malvales</taxon>
        <taxon>Malvaceae</taxon>
        <taxon>Malvoideae</taxon>
        <taxon>Gossypium</taxon>
    </lineage>
</organism>
<gene>
    <name evidence="1" type="ORF">J1N35_007342</name>
</gene>
<accession>A0A9D3W5V7</accession>
<dbReference type="OrthoDB" id="10610097at2759"/>
<proteinExistence type="predicted"/>
<dbReference type="Proteomes" id="UP000828251">
    <property type="component" value="Unassembled WGS sequence"/>
</dbReference>
<comment type="caution">
    <text evidence="1">The sequence shown here is derived from an EMBL/GenBank/DDBJ whole genome shotgun (WGS) entry which is preliminary data.</text>
</comment>
<evidence type="ECO:0000313" key="2">
    <source>
        <dbReference type="Proteomes" id="UP000828251"/>
    </source>
</evidence>
<sequence>MIVEAGCGGRPPTGRRRGFHSHAQCQICGRFNHLAYRCYYRFNRDYSGPASVARPSPSIFVDPTSSVTDFGVYEGPTGAPSAGY</sequence>
<dbReference type="EMBL" id="JAIQCV010000003">
    <property type="protein sequence ID" value="KAH1113964.1"/>
    <property type="molecule type" value="Genomic_DNA"/>
</dbReference>
<reference evidence="1 2" key="1">
    <citation type="journal article" date="2021" name="Plant Biotechnol. J.">
        <title>Multi-omics assisted identification of the key and species-specific regulatory components of drought-tolerant mechanisms in Gossypium stocksii.</title>
        <authorList>
            <person name="Yu D."/>
            <person name="Ke L."/>
            <person name="Zhang D."/>
            <person name="Wu Y."/>
            <person name="Sun Y."/>
            <person name="Mei J."/>
            <person name="Sun J."/>
            <person name="Sun Y."/>
        </authorList>
    </citation>
    <scope>NUCLEOTIDE SEQUENCE [LARGE SCALE GENOMIC DNA]</scope>
    <source>
        <strain evidence="2">cv. E1</strain>
        <tissue evidence="1">Leaf</tissue>
    </source>
</reference>
<protein>
    <submittedName>
        <fullName evidence="1">Uncharacterized protein</fullName>
    </submittedName>
</protein>